<reference evidence="1 2" key="1">
    <citation type="submission" date="2018-04" db="EMBL/GenBank/DDBJ databases">
        <authorList>
            <person name="Vogel A."/>
        </authorList>
    </citation>
    <scope>NUCLEOTIDE SEQUENCE [LARGE SCALE GENOMIC DNA]</scope>
</reference>
<protein>
    <submittedName>
        <fullName evidence="1">Uncharacterized protein</fullName>
    </submittedName>
</protein>
<evidence type="ECO:0000313" key="2">
    <source>
        <dbReference type="Proteomes" id="UP000595140"/>
    </source>
</evidence>
<evidence type="ECO:0000313" key="1">
    <source>
        <dbReference type="EMBL" id="VFQ82740.1"/>
    </source>
</evidence>
<accession>A0A484M1N3</accession>
<keyword evidence="2" id="KW-1185">Reference proteome</keyword>
<sequence length="129" mass="15151">MPCLPLFIRDFVILIHIDPDIFDGYTSEILSDLRDSFKITNCNLWLWFWYMYLACTFDDLPLELLALYEALQALVLKQLRESYYHKDTIMSYSTSNTRSLLSRTWIVICFDVKRGENGLSSLTCSLEEV</sequence>
<proteinExistence type="predicted"/>
<dbReference type="EMBL" id="OOIL02002424">
    <property type="protein sequence ID" value="VFQ82740.1"/>
    <property type="molecule type" value="Genomic_DNA"/>
</dbReference>
<gene>
    <name evidence="1" type="ORF">CCAM_LOCUS24516</name>
</gene>
<dbReference type="Proteomes" id="UP000595140">
    <property type="component" value="Unassembled WGS sequence"/>
</dbReference>
<name>A0A484M1N3_9ASTE</name>
<dbReference type="AlphaFoldDB" id="A0A484M1N3"/>
<organism evidence="1 2">
    <name type="scientific">Cuscuta campestris</name>
    <dbReference type="NCBI Taxonomy" id="132261"/>
    <lineage>
        <taxon>Eukaryota</taxon>
        <taxon>Viridiplantae</taxon>
        <taxon>Streptophyta</taxon>
        <taxon>Embryophyta</taxon>
        <taxon>Tracheophyta</taxon>
        <taxon>Spermatophyta</taxon>
        <taxon>Magnoliopsida</taxon>
        <taxon>eudicotyledons</taxon>
        <taxon>Gunneridae</taxon>
        <taxon>Pentapetalae</taxon>
        <taxon>asterids</taxon>
        <taxon>lamiids</taxon>
        <taxon>Solanales</taxon>
        <taxon>Convolvulaceae</taxon>
        <taxon>Cuscuteae</taxon>
        <taxon>Cuscuta</taxon>
        <taxon>Cuscuta subgen. Grammica</taxon>
        <taxon>Cuscuta sect. Cleistogrammica</taxon>
    </lineage>
</organism>